<feature type="non-terminal residue" evidence="1">
    <location>
        <position position="102"/>
    </location>
</feature>
<gene>
    <name evidence="1" type="ORF">CM83_514</name>
</gene>
<protein>
    <submittedName>
        <fullName evidence="1">Uncharacterized protein</fullName>
    </submittedName>
</protein>
<accession>A0A0A9YWR1</accession>
<proteinExistence type="predicted"/>
<dbReference type="EMBL" id="GBHO01009594">
    <property type="protein sequence ID" value="JAG34010.1"/>
    <property type="molecule type" value="Transcribed_RNA"/>
</dbReference>
<reference evidence="1" key="1">
    <citation type="journal article" date="2014" name="PLoS ONE">
        <title>Transcriptome-Based Identification of ABC Transporters in the Western Tarnished Plant Bug Lygus hesperus.</title>
        <authorList>
            <person name="Hull J.J."/>
            <person name="Chaney K."/>
            <person name="Geib S.M."/>
            <person name="Fabrick J.A."/>
            <person name="Brent C.S."/>
            <person name="Walsh D."/>
            <person name="Lavine L.C."/>
        </authorList>
    </citation>
    <scope>NUCLEOTIDE SEQUENCE</scope>
</reference>
<feature type="non-terminal residue" evidence="1">
    <location>
        <position position="1"/>
    </location>
</feature>
<evidence type="ECO:0000313" key="1">
    <source>
        <dbReference type="EMBL" id="JAG34010.1"/>
    </source>
</evidence>
<dbReference type="AlphaFoldDB" id="A0A0A9YWR1"/>
<sequence>EGYTCQSAAYRKSKCGGNPTFHHPFAHACAVAAVYFTLCNLPHCALHQPPQPLPDCADCVDVCGFYVQHLEPEVLLSNLLGVVVQGCASTSVQLAQQRSHPV</sequence>
<organism evidence="1">
    <name type="scientific">Lygus hesperus</name>
    <name type="common">Western plant bug</name>
    <dbReference type="NCBI Taxonomy" id="30085"/>
    <lineage>
        <taxon>Eukaryota</taxon>
        <taxon>Metazoa</taxon>
        <taxon>Ecdysozoa</taxon>
        <taxon>Arthropoda</taxon>
        <taxon>Hexapoda</taxon>
        <taxon>Insecta</taxon>
        <taxon>Pterygota</taxon>
        <taxon>Neoptera</taxon>
        <taxon>Paraneoptera</taxon>
        <taxon>Hemiptera</taxon>
        <taxon>Heteroptera</taxon>
        <taxon>Panheteroptera</taxon>
        <taxon>Cimicomorpha</taxon>
        <taxon>Miridae</taxon>
        <taxon>Mirini</taxon>
        <taxon>Lygus</taxon>
    </lineage>
</organism>
<reference evidence="1" key="2">
    <citation type="submission" date="2014-07" db="EMBL/GenBank/DDBJ databases">
        <authorList>
            <person name="Hull J."/>
        </authorList>
    </citation>
    <scope>NUCLEOTIDE SEQUENCE</scope>
</reference>
<name>A0A0A9YWR1_LYGHE</name>